<gene>
    <name evidence="2" type="ORF">AMAG_06864</name>
</gene>
<evidence type="ECO:0000256" key="1">
    <source>
        <dbReference type="SAM" id="MobiDB-lite"/>
    </source>
</evidence>
<feature type="compositionally biased region" description="Low complexity" evidence="1">
    <location>
        <begin position="39"/>
        <end position="63"/>
    </location>
</feature>
<dbReference type="VEuPathDB" id="FungiDB:AMAG_06864"/>
<reference evidence="2 3" key="1">
    <citation type="submission" date="2009-11" db="EMBL/GenBank/DDBJ databases">
        <title>Annotation of Allomyces macrogynus ATCC 38327.</title>
        <authorList>
            <consortium name="The Broad Institute Genome Sequencing Platform"/>
            <person name="Russ C."/>
            <person name="Cuomo C."/>
            <person name="Burger G."/>
            <person name="Gray M.W."/>
            <person name="Holland P.W.H."/>
            <person name="King N."/>
            <person name="Lang F.B.F."/>
            <person name="Roger A.J."/>
            <person name="Ruiz-Trillo I."/>
            <person name="Young S.K."/>
            <person name="Zeng Q."/>
            <person name="Gargeya S."/>
            <person name="Fitzgerald M."/>
            <person name="Haas B."/>
            <person name="Abouelleil A."/>
            <person name="Alvarado L."/>
            <person name="Arachchi H.M."/>
            <person name="Berlin A."/>
            <person name="Chapman S.B."/>
            <person name="Gearin G."/>
            <person name="Goldberg J."/>
            <person name="Griggs A."/>
            <person name="Gujja S."/>
            <person name="Hansen M."/>
            <person name="Heiman D."/>
            <person name="Howarth C."/>
            <person name="Larimer J."/>
            <person name="Lui A."/>
            <person name="MacDonald P.J.P."/>
            <person name="McCowen C."/>
            <person name="Montmayeur A."/>
            <person name="Murphy C."/>
            <person name="Neiman D."/>
            <person name="Pearson M."/>
            <person name="Priest M."/>
            <person name="Roberts A."/>
            <person name="Saif S."/>
            <person name="Shea T."/>
            <person name="Sisk P."/>
            <person name="Stolte C."/>
            <person name="Sykes S."/>
            <person name="Wortman J."/>
            <person name="Nusbaum C."/>
            <person name="Birren B."/>
        </authorList>
    </citation>
    <scope>NUCLEOTIDE SEQUENCE [LARGE SCALE GENOMIC DNA]</scope>
    <source>
        <strain evidence="2 3">ATCC 38327</strain>
    </source>
</reference>
<evidence type="ECO:0000313" key="3">
    <source>
        <dbReference type="Proteomes" id="UP000054350"/>
    </source>
</evidence>
<proteinExistence type="predicted"/>
<dbReference type="OrthoDB" id="5654997at2759"/>
<feature type="compositionally biased region" description="Basic and acidic residues" evidence="1">
    <location>
        <begin position="241"/>
        <end position="262"/>
    </location>
</feature>
<feature type="compositionally biased region" description="Low complexity" evidence="1">
    <location>
        <begin position="263"/>
        <end position="272"/>
    </location>
</feature>
<keyword evidence="3" id="KW-1185">Reference proteome</keyword>
<accession>A0A0L0SF89</accession>
<feature type="compositionally biased region" description="Polar residues" evidence="1">
    <location>
        <begin position="229"/>
        <end position="239"/>
    </location>
</feature>
<feature type="region of interest" description="Disordered" evidence="1">
    <location>
        <begin position="1"/>
        <end position="63"/>
    </location>
</feature>
<feature type="compositionally biased region" description="Basic and acidic residues" evidence="1">
    <location>
        <begin position="1"/>
        <end position="16"/>
    </location>
</feature>
<reference evidence="3" key="2">
    <citation type="submission" date="2009-11" db="EMBL/GenBank/DDBJ databases">
        <title>The Genome Sequence of Allomyces macrogynus strain ATCC 38327.</title>
        <authorList>
            <consortium name="The Broad Institute Genome Sequencing Platform"/>
            <person name="Russ C."/>
            <person name="Cuomo C."/>
            <person name="Shea T."/>
            <person name="Young S.K."/>
            <person name="Zeng Q."/>
            <person name="Koehrsen M."/>
            <person name="Haas B."/>
            <person name="Borodovsky M."/>
            <person name="Guigo R."/>
            <person name="Alvarado L."/>
            <person name="Berlin A."/>
            <person name="Borenstein D."/>
            <person name="Chen Z."/>
            <person name="Engels R."/>
            <person name="Freedman E."/>
            <person name="Gellesch M."/>
            <person name="Goldberg J."/>
            <person name="Griggs A."/>
            <person name="Gujja S."/>
            <person name="Heiman D."/>
            <person name="Hepburn T."/>
            <person name="Howarth C."/>
            <person name="Jen D."/>
            <person name="Larson L."/>
            <person name="Lewis B."/>
            <person name="Mehta T."/>
            <person name="Park D."/>
            <person name="Pearson M."/>
            <person name="Roberts A."/>
            <person name="Saif S."/>
            <person name="Shenoy N."/>
            <person name="Sisk P."/>
            <person name="Stolte C."/>
            <person name="Sykes S."/>
            <person name="Walk T."/>
            <person name="White J."/>
            <person name="Yandava C."/>
            <person name="Burger G."/>
            <person name="Gray M.W."/>
            <person name="Holland P.W.H."/>
            <person name="King N."/>
            <person name="Lang F.B.F."/>
            <person name="Roger A.J."/>
            <person name="Ruiz-Trillo I."/>
            <person name="Lander E."/>
            <person name="Nusbaum C."/>
        </authorList>
    </citation>
    <scope>NUCLEOTIDE SEQUENCE [LARGE SCALE GENOMIC DNA]</scope>
    <source>
        <strain evidence="3">ATCC 38327</strain>
    </source>
</reference>
<sequence>MSRELERPRGRTKSVERSPSSARPKEAERIAIRPDTAGRRPASRSLSRQRQASSHGLGQDQVAQDGLQQQDEPLPSYGRITKGADDVLALYNGDEAEYDTVNTLFLALQAHFPPTSARHVCLTHDRALYAHIVGDVVRLHAHLTSQSPSHSLAARIRAATYFYLHRVAVAFHRSTMTRPPLVKGDPTAPAAFHHRLSLMHMYGRIVKHLERRDAQMGAAERVERGRPASPSQRTRSGSAQRRADDAELSRDRPPTARARSSESRPGSSSPTRLLGSRSPSHSPTRGLSLDRHLAQSPLHSPERDDQDPDLPDESAADVQFDWRLVCHAESVLVDLATRHGMTESIPAKCDRLWPTHSIDLAVPLPRQLLALLADPNPFPPPNTAAPEDWTQAVHDVALVAHLLALITLSRHGA</sequence>
<evidence type="ECO:0000313" key="2">
    <source>
        <dbReference type="EMBL" id="KNE61112.1"/>
    </source>
</evidence>
<feature type="region of interest" description="Disordered" evidence="1">
    <location>
        <begin position="214"/>
        <end position="288"/>
    </location>
</feature>
<dbReference type="AlphaFoldDB" id="A0A0L0SF89"/>
<feature type="compositionally biased region" description="Basic and acidic residues" evidence="1">
    <location>
        <begin position="214"/>
        <end position="226"/>
    </location>
</feature>
<protein>
    <submittedName>
        <fullName evidence="2">Uncharacterized protein</fullName>
    </submittedName>
</protein>
<dbReference type="Proteomes" id="UP000054350">
    <property type="component" value="Unassembled WGS sequence"/>
</dbReference>
<feature type="compositionally biased region" description="Basic and acidic residues" evidence="1">
    <location>
        <begin position="23"/>
        <end position="38"/>
    </location>
</feature>
<organism evidence="2 3">
    <name type="scientific">Allomyces macrogynus (strain ATCC 38327)</name>
    <name type="common">Allomyces javanicus var. macrogynus</name>
    <dbReference type="NCBI Taxonomy" id="578462"/>
    <lineage>
        <taxon>Eukaryota</taxon>
        <taxon>Fungi</taxon>
        <taxon>Fungi incertae sedis</taxon>
        <taxon>Blastocladiomycota</taxon>
        <taxon>Blastocladiomycetes</taxon>
        <taxon>Blastocladiales</taxon>
        <taxon>Blastocladiaceae</taxon>
        <taxon>Allomyces</taxon>
    </lineage>
</organism>
<name>A0A0L0SF89_ALLM3</name>
<dbReference type="EMBL" id="GG745337">
    <property type="protein sequence ID" value="KNE61112.1"/>
    <property type="molecule type" value="Genomic_DNA"/>
</dbReference>